<dbReference type="InterPro" id="IPR050309">
    <property type="entry name" value="Type-B_Carboxylest/Lipase"/>
</dbReference>
<protein>
    <recommendedName>
        <fullName evidence="3">Carboxylic ester hydrolase</fullName>
        <ecNumber evidence="3">3.1.1.-</ecNumber>
    </recommendedName>
</protein>
<dbReference type="EC" id="3.1.1.-" evidence="3"/>
<dbReference type="PROSITE" id="PS00122">
    <property type="entry name" value="CARBOXYLESTERASE_B_1"/>
    <property type="match status" value="1"/>
</dbReference>
<feature type="chain" id="PRO_5031610443" description="Carboxylic ester hydrolase" evidence="3">
    <location>
        <begin position="22"/>
        <end position="490"/>
    </location>
</feature>
<keyword evidence="6" id="KW-1185">Reference proteome</keyword>
<dbReference type="EMBL" id="WWCK01000004">
    <property type="protein sequence ID" value="MYM67896.1"/>
    <property type="molecule type" value="Genomic_DNA"/>
</dbReference>
<evidence type="ECO:0000256" key="3">
    <source>
        <dbReference type="RuleBase" id="RU361235"/>
    </source>
</evidence>
<evidence type="ECO:0000313" key="6">
    <source>
        <dbReference type="Proteomes" id="UP000450012"/>
    </source>
</evidence>
<dbReference type="PANTHER" id="PTHR11559">
    <property type="entry name" value="CARBOXYLESTERASE"/>
    <property type="match status" value="1"/>
</dbReference>
<evidence type="ECO:0000313" key="5">
    <source>
        <dbReference type="EMBL" id="MYM67896.1"/>
    </source>
</evidence>
<name>A0A7X4KB86_9BURK</name>
<evidence type="ECO:0000259" key="4">
    <source>
        <dbReference type="Pfam" id="PF00135"/>
    </source>
</evidence>
<dbReference type="InterPro" id="IPR029058">
    <property type="entry name" value="AB_hydrolase_fold"/>
</dbReference>
<dbReference type="InterPro" id="IPR019819">
    <property type="entry name" value="Carboxylesterase_B_CS"/>
</dbReference>
<gene>
    <name evidence="5" type="ORF">GTP45_13770</name>
</gene>
<comment type="similarity">
    <text evidence="1 3">Belongs to the type-B carboxylesterase/lipase family.</text>
</comment>
<comment type="caution">
    <text evidence="5">The sequence shown here is derived from an EMBL/GenBank/DDBJ whole genome shotgun (WGS) entry which is preliminary data.</text>
</comment>
<keyword evidence="2 3" id="KW-0378">Hydrolase</keyword>
<feature type="domain" description="Carboxylesterase type B" evidence="4">
    <location>
        <begin position="27"/>
        <end position="481"/>
    </location>
</feature>
<proteinExistence type="inferred from homology"/>
<sequence>MVLFRMIAFIAMCISGLTAQAHPTSPIKVAGGQIAGAHADGVNTYFGIPYAAPPVGKLRWRAPQPVSPWQGVRQATSFSAACAQTAVWITDPKSEDCLYLNVWAPEQADKLPVLVWIHGGGYYGGTGSQPGFNGANLAKRGAIVVTINYRLGIFGFFAHPELKDESGNQGLRDQIAALHWVKDNIAAFGGDPGRVTIFGESAGGISVGILMASPMAKGLFHRAIAQSGNAGWPMHPGERSAYEQKTVEATGVALAKTVGAKDLAALRAMSVETLHKQPWSARVSVDGRVLSEDQTSLYRNHHQNDVPLLVGWNAQEGRDLAPEILNTSEFTAARYKELVTKLLGRAPSESLLAAYPAATDAQAKAAIEQLTSDWWGWRKVYWAGLQAKYGHAKAYVYYFTHRPAEPLTPCGYGCGAGHGAEIRYVFDNLDQDQRPWSAADRRVAARMADAWVQFARTGSLPGWPAFNGASSSIVRIGEAQDRLPEFSLFE</sequence>
<dbReference type="Gene3D" id="3.40.50.1820">
    <property type="entry name" value="alpha/beta hydrolase"/>
    <property type="match status" value="1"/>
</dbReference>
<evidence type="ECO:0000256" key="1">
    <source>
        <dbReference type="ARBA" id="ARBA00005964"/>
    </source>
</evidence>
<dbReference type="Proteomes" id="UP000450012">
    <property type="component" value="Unassembled WGS sequence"/>
</dbReference>
<dbReference type="PROSITE" id="PS00941">
    <property type="entry name" value="CARBOXYLESTERASE_B_2"/>
    <property type="match status" value="1"/>
</dbReference>
<feature type="signal peptide" evidence="3">
    <location>
        <begin position="1"/>
        <end position="21"/>
    </location>
</feature>
<keyword evidence="3" id="KW-0732">Signal</keyword>
<dbReference type="InterPro" id="IPR002018">
    <property type="entry name" value="CarbesteraseB"/>
</dbReference>
<dbReference type="GO" id="GO:0016787">
    <property type="term" value="F:hydrolase activity"/>
    <property type="evidence" value="ECO:0007669"/>
    <property type="project" value="UniProtKB-KW"/>
</dbReference>
<evidence type="ECO:0000256" key="2">
    <source>
        <dbReference type="ARBA" id="ARBA00022801"/>
    </source>
</evidence>
<dbReference type="InterPro" id="IPR019826">
    <property type="entry name" value="Carboxylesterase_B_AS"/>
</dbReference>
<organism evidence="5 6">
    <name type="scientific">Duganella rivi</name>
    <dbReference type="NCBI Taxonomy" id="2666083"/>
    <lineage>
        <taxon>Bacteria</taxon>
        <taxon>Pseudomonadati</taxon>
        <taxon>Pseudomonadota</taxon>
        <taxon>Betaproteobacteria</taxon>
        <taxon>Burkholderiales</taxon>
        <taxon>Oxalobacteraceae</taxon>
        <taxon>Telluria group</taxon>
        <taxon>Duganella</taxon>
    </lineage>
</organism>
<dbReference type="Pfam" id="PF00135">
    <property type="entry name" value="COesterase"/>
    <property type="match status" value="1"/>
</dbReference>
<reference evidence="5 6" key="1">
    <citation type="submission" date="2019-12" db="EMBL/GenBank/DDBJ databases">
        <title>Novel species isolated from a subtropical stream in China.</title>
        <authorList>
            <person name="Lu H."/>
        </authorList>
    </citation>
    <scope>NUCLEOTIDE SEQUENCE [LARGE SCALE GENOMIC DNA]</scope>
    <source>
        <strain evidence="5 6">FT55W</strain>
    </source>
</reference>
<dbReference type="SUPFAM" id="SSF53474">
    <property type="entry name" value="alpha/beta-Hydrolases"/>
    <property type="match status" value="1"/>
</dbReference>
<dbReference type="AlphaFoldDB" id="A0A7X4KB86"/>
<accession>A0A7X4KB86</accession>